<accession>A0A0F9C675</accession>
<evidence type="ECO:0000256" key="4">
    <source>
        <dbReference type="ARBA" id="ARBA00022605"/>
    </source>
</evidence>
<evidence type="ECO:0000256" key="5">
    <source>
        <dbReference type="ARBA" id="ARBA00022679"/>
    </source>
</evidence>
<dbReference type="GO" id="GO:0005737">
    <property type="term" value="C:cytoplasm"/>
    <property type="evidence" value="ECO:0007669"/>
    <property type="project" value="InterPro"/>
</dbReference>
<sequence length="305" mass="33645">MENIGILKQALPYIRRYKNKIFLIKLGGELVQIAEILDDISQDVSLLYQIGIKIILIHGGGPQATELSEKLGITQKIVDGRRITDEATLEVTKMVFAGKINHEILTMLKKHGAKSVGLSGIDGDIIIAKRRAPVEFVDKETGVINNIDFGHVGDITHINTELLEMLLERNYIPVISSIADDGEGNILNINADTVASSIAVAVKADKYITMTNVAGILKDADDHKSRISYISQKDARKMIENGAIRGGMVPKIKECIKAVENNVKRVHILNGFEKNCLLIEVFTRKGNGTMILNEREIGEYIKSGF</sequence>
<evidence type="ECO:0000256" key="7">
    <source>
        <dbReference type="ARBA" id="ARBA00022777"/>
    </source>
</evidence>
<keyword evidence="3" id="KW-0055">Arginine biosynthesis</keyword>
<dbReference type="GO" id="GO:0006526">
    <property type="term" value="P:L-arginine biosynthetic process"/>
    <property type="evidence" value="ECO:0007669"/>
    <property type="project" value="UniProtKB-KW"/>
</dbReference>
<reference evidence="10" key="1">
    <citation type="journal article" date="2015" name="Nature">
        <title>Complex archaea that bridge the gap between prokaryotes and eukaryotes.</title>
        <authorList>
            <person name="Spang A."/>
            <person name="Saw J.H."/>
            <person name="Jorgensen S.L."/>
            <person name="Zaremba-Niedzwiedzka K."/>
            <person name="Martijn J."/>
            <person name="Lind A.E."/>
            <person name="van Eijk R."/>
            <person name="Schleper C."/>
            <person name="Guy L."/>
            <person name="Ettema T.J."/>
        </authorList>
    </citation>
    <scope>NUCLEOTIDE SEQUENCE</scope>
</reference>
<dbReference type="PANTHER" id="PTHR23342:SF0">
    <property type="entry name" value="N-ACETYLGLUTAMATE SYNTHASE, MITOCHONDRIAL"/>
    <property type="match status" value="1"/>
</dbReference>
<dbReference type="InterPro" id="IPR036393">
    <property type="entry name" value="AceGlu_kinase-like_sf"/>
</dbReference>
<dbReference type="HAMAP" id="MF_00082">
    <property type="entry name" value="ArgB"/>
    <property type="match status" value="1"/>
</dbReference>
<feature type="domain" description="Aspartate/glutamate/uridylate kinase" evidence="9">
    <location>
        <begin position="20"/>
        <end position="270"/>
    </location>
</feature>
<dbReference type="GO" id="GO:0003991">
    <property type="term" value="F:acetylglutamate kinase activity"/>
    <property type="evidence" value="ECO:0007669"/>
    <property type="project" value="UniProtKB-EC"/>
</dbReference>
<dbReference type="PIRSF" id="PIRSF000728">
    <property type="entry name" value="NAGK"/>
    <property type="match status" value="1"/>
</dbReference>
<organism evidence="10">
    <name type="scientific">marine sediment metagenome</name>
    <dbReference type="NCBI Taxonomy" id="412755"/>
    <lineage>
        <taxon>unclassified sequences</taxon>
        <taxon>metagenomes</taxon>
        <taxon>ecological metagenomes</taxon>
    </lineage>
</organism>
<dbReference type="AlphaFoldDB" id="A0A0F9C675"/>
<protein>
    <recommendedName>
        <fullName evidence="2">acetylglutamate kinase</fullName>
        <ecNumber evidence="2">2.7.2.8</ecNumber>
    </recommendedName>
</protein>
<evidence type="ECO:0000256" key="3">
    <source>
        <dbReference type="ARBA" id="ARBA00022571"/>
    </source>
</evidence>
<evidence type="ECO:0000256" key="6">
    <source>
        <dbReference type="ARBA" id="ARBA00022741"/>
    </source>
</evidence>
<dbReference type="InterPro" id="IPR001048">
    <property type="entry name" value="Asp/Glu/Uridylate_kinase"/>
</dbReference>
<proteinExistence type="inferred from homology"/>
<dbReference type="SUPFAM" id="SSF53633">
    <property type="entry name" value="Carbamate kinase-like"/>
    <property type="match status" value="1"/>
</dbReference>
<dbReference type="InterPro" id="IPR037528">
    <property type="entry name" value="ArgB"/>
</dbReference>
<dbReference type="EMBL" id="LAZR01034662">
    <property type="protein sequence ID" value="KKL44704.1"/>
    <property type="molecule type" value="Genomic_DNA"/>
</dbReference>
<comment type="caution">
    <text evidence="10">The sequence shown here is derived from an EMBL/GenBank/DDBJ whole genome shotgun (WGS) entry which is preliminary data.</text>
</comment>
<keyword evidence="7" id="KW-0418">Kinase</keyword>
<dbReference type="Gene3D" id="3.40.1160.10">
    <property type="entry name" value="Acetylglutamate kinase-like"/>
    <property type="match status" value="1"/>
</dbReference>
<dbReference type="PANTHER" id="PTHR23342">
    <property type="entry name" value="N-ACETYLGLUTAMATE SYNTHASE"/>
    <property type="match status" value="1"/>
</dbReference>
<dbReference type="GO" id="GO:0005524">
    <property type="term" value="F:ATP binding"/>
    <property type="evidence" value="ECO:0007669"/>
    <property type="project" value="UniProtKB-KW"/>
</dbReference>
<comment type="pathway">
    <text evidence="1">Amino-acid biosynthesis; L-arginine biosynthesis; N(2)-acetyl-L-ornithine from L-glutamate: step 2/4.</text>
</comment>
<evidence type="ECO:0000256" key="8">
    <source>
        <dbReference type="ARBA" id="ARBA00022840"/>
    </source>
</evidence>
<keyword evidence="5" id="KW-0808">Transferase</keyword>
<gene>
    <name evidence="10" type="ORF">LCGC14_2363000</name>
</gene>
<evidence type="ECO:0000256" key="1">
    <source>
        <dbReference type="ARBA" id="ARBA00004828"/>
    </source>
</evidence>
<keyword evidence="8" id="KW-0067">ATP-binding</keyword>
<dbReference type="Pfam" id="PF00696">
    <property type="entry name" value="AA_kinase"/>
    <property type="match status" value="1"/>
</dbReference>
<keyword evidence="6" id="KW-0547">Nucleotide-binding</keyword>
<name>A0A0F9C675_9ZZZZ</name>
<dbReference type="FunFam" id="3.40.1160.10:FF:000004">
    <property type="entry name" value="Acetylglutamate kinase"/>
    <property type="match status" value="1"/>
</dbReference>
<evidence type="ECO:0000256" key="2">
    <source>
        <dbReference type="ARBA" id="ARBA00013065"/>
    </source>
</evidence>
<keyword evidence="4" id="KW-0028">Amino-acid biosynthesis</keyword>
<dbReference type="NCBIfam" id="TIGR00761">
    <property type="entry name" value="argB"/>
    <property type="match status" value="1"/>
</dbReference>
<evidence type="ECO:0000259" key="9">
    <source>
        <dbReference type="Pfam" id="PF00696"/>
    </source>
</evidence>
<dbReference type="InterPro" id="IPR004662">
    <property type="entry name" value="AcgluKinase_fam"/>
</dbReference>
<evidence type="ECO:0000313" key="10">
    <source>
        <dbReference type="EMBL" id="KKL44704.1"/>
    </source>
</evidence>
<dbReference type="EC" id="2.7.2.8" evidence="2"/>